<keyword evidence="3" id="KW-1133">Transmembrane helix</keyword>
<dbReference type="AlphaFoldDB" id="A0A8T0J5Y1"/>
<protein>
    <submittedName>
        <fullName evidence="4">Uncharacterized protein</fullName>
    </submittedName>
</protein>
<keyword evidence="3" id="KW-0812">Transmembrane</keyword>
<dbReference type="InterPro" id="IPR011989">
    <property type="entry name" value="ARM-like"/>
</dbReference>
<evidence type="ECO:0000313" key="4">
    <source>
        <dbReference type="EMBL" id="KAG0590221.1"/>
    </source>
</evidence>
<evidence type="ECO:0000256" key="3">
    <source>
        <dbReference type="SAM" id="Phobius"/>
    </source>
</evidence>
<proteinExistence type="predicted"/>
<dbReference type="InterPro" id="IPR000225">
    <property type="entry name" value="Armadillo"/>
</dbReference>
<feature type="compositionally biased region" description="Polar residues" evidence="2">
    <location>
        <begin position="86"/>
        <end position="96"/>
    </location>
</feature>
<evidence type="ECO:0000313" key="5">
    <source>
        <dbReference type="Proteomes" id="UP000822688"/>
    </source>
</evidence>
<gene>
    <name evidence="4" type="ORF">KC19_1G082300</name>
</gene>
<feature type="transmembrane region" description="Helical" evidence="3">
    <location>
        <begin position="134"/>
        <end position="154"/>
    </location>
</feature>
<dbReference type="EMBL" id="CM026421">
    <property type="protein sequence ID" value="KAG0590221.1"/>
    <property type="molecule type" value="Genomic_DNA"/>
</dbReference>
<dbReference type="InterPro" id="IPR016024">
    <property type="entry name" value="ARM-type_fold"/>
</dbReference>
<keyword evidence="3" id="KW-0472">Membrane</keyword>
<dbReference type="PANTHER" id="PTHR33115">
    <property type="entry name" value="ARM REPEAT SUPERFAMILY PROTEIN"/>
    <property type="match status" value="1"/>
</dbReference>
<evidence type="ECO:0000256" key="2">
    <source>
        <dbReference type="SAM" id="MobiDB-lite"/>
    </source>
</evidence>
<reference evidence="4" key="1">
    <citation type="submission" date="2020-06" db="EMBL/GenBank/DDBJ databases">
        <title>WGS assembly of Ceratodon purpureus strain R40.</title>
        <authorList>
            <person name="Carey S.B."/>
            <person name="Jenkins J."/>
            <person name="Shu S."/>
            <person name="Lovell J.T."/>
            <person name="Sreedasyam A."/>
            <person name="Maumus F."/>
            <person name="Tiley G.P."/>
            <person name="Fernandez-Pozo N."/>
            <person name="Barry K."/>
            <person name="Chen C."/>
            <person name="Wang M."/>
            <person name="Lipzen A."/>
            <person name="Daum C."/>
            <person name="Saski C.A."/>
            <person name="Payton A.C."/>
            <person name="Mcbreen J.C."/>
            <person name="Conrad R.E."/>
            <person name="Kollar L.M."/>
            <person name="Olsson S."/>
            <person name="Huttunen S."/>
            <person name="Landis J.B."/>
            <person name="Wickett N.J."/>
            <person name="Johnson M.G."/>
            <person name="Rensing S.A."/>
            <person name="Grimwood J."/>
            <person name="Schmutz J."/>
            <person name="Mcdaniel S.F."/>
        </authorList>
    </citation>
    <scope>NUCLEOTIDE SEQUENCE</scope>
    <source>
        <strain evidence="4">R40</strain>
    </source>
</reference>
<feature type="transmembrane region" description="Helical" evidence="3">
    <location>
        <begin position="302"/>
        <end position="324"/>
    </location>
</feature>
<feature type="transmembrane region" description="Helical" evidence="3">
    <location>
        <begin position="344"/>
        <end position="365"/>
    </location>
</feature>
<feature type="transmembrane region" description="Helical" evidence="3">
    <location>
        <begin position="160"/>
        <end position="179"/>
    </location>
</feature>
<dbReference type="PANTHER" id="PTHR33115:SF50">
    <property type="entry name" value="ARM REPEAT SUPERFAMILY PROTEIN"/>
    <property type="match status" value="1"/>
</dbReference>
<feature type="region of interest" description="Disordered" evidence="2">
    <location>
        <begin position="60"/>
        <end position="108"/>
    </location>
</feature>
<dbReference type="SUPFAM" id="SSF48371">
    <property type="entry name" value="ARM repeat"/>
    <property type="match status" value="1"/>
</dbReference>
<dbReference type="PROSITE" id="PS50176">
    <property type="entry name" value="ARM_REPEAT"/>
    <property type="match status" value="1"/>
</dbReference>
<evidence type="ECO:0000256" key="1">
    <source>
        <dbReference type="PROSITE-ProRule" id="PRU00259"/>
    </source>
</evidence>
<accession>A0A8T0J5Y1</accession>
<sequence>MSKDKRFRKVAFAEIAVQRLRSRLPSKRTLNKTGELSITVSDSIDQTLVEEIRASHALVDSDTSDVDTDSEVGQYRGGSKCGKSPGNLSTSSTSASKAYRGSPASDVSKDNYAPEKSITLFAFRLTILEKTARGTGALTFVWATVVLLGGFSQYLSGTDFWVVTILLLTEGSRIFLLSNELEWQQARTRSSFSLYELGSNLAHRSSHIVSGLVRHSQGDSSSSDEGAARSPSPWPPRHRHNGVPGYGTPTSQAPSPAPQTAKRDQRIAETLRSKTAPRTWSASMLPLLPYTQVVSAKGMATFLYIGQVVSALLCLALSLWRLILHDFLDPGTPDNLKDNITYSLYAFYAMALVEAFIFLVEKMYWEYKISYKRLFERVDRKSQLKSECVDTIRSFFYTVYSTSLTTSVFTGLTMDLVSYSMELLQSNDEKEVLGGSKILKAFVERSHASHSDTLRRIGITPGAIDRLVEMLAWHHKDEREIRLNSAAIVKALVSSTRNGSRVIAVSGSLENIMSLIQWDDVDRLLHVEGENAAPPPGEVIELRTYGLGILKYLALEHTNCVRIGDTRGLLVRLVDFVNIHGVHGSSITSAEGCKTIRQSLQVLKLLASTTGSSGSILRPAIANVVSTIPHLRDILHSPARAMSRDLHEHAVDVLKSLALDKHSREVIGSTGGVISNLMFLFTRGSLCRMPSLHEEASAVKDANLAKKAGKVLMRLALQNMENCNRILRTRFREPHLRASTVLLQMLHDEENKELGILSAQILRGTFIYMTPTMQEEVSQHSEFLLKRVISTSDRRVQEAALGLATVLQLPSLTHQEFINLFEHHGVNRNKLVDSLLECLNHAPSTTRRPRIRRYAMELIFVLLSRDEAFKGLFSDRKLPSVLITMLDNISDVENYLLFSGGMGLTRHKEDMEFLVLRVLDMFDVDGR</sequence>
<name>A0A8T0J5Y1_CERPU</name>
<feature type="region of interest" description="Disordered" evidence="2">
    <location>
        <begin position="214"/>
        <end position="265"/>
    </location>
</feature>
<feature type="repeat" description="ARM" evidence="1">
    <location>
        <begin position="626"/>
        <end position="672"/>
    </location>
</feature>
<comment type="caution">
    <text evidence="4">The sequence shown here is derived from an EMBL/GenBank/DDBJ whole genome shotgun (WGS) entry which is preliminary data.</text>
</comment>
<dbReference type="Proteomes" id="UP000822688">
    <property type="component" value="Chromosome 1"/>
</dbReference>
<keyword evidence="5" id="KW-1185">Reference proteome</keyword>
<organism evidence="4 5">
    <name type="scientific">Ceratodon purpureus</name>
    <name type="common">Fire moss</name>
    <name type="synonym">Dicranum purpureum</name>
    <dbReference type="NCBI Taxonomy" id="3225"/>
    <lineage>
        <taxon>Eukaryota</taxon>
        <taxon>Viridiplantae</taxon>
        <taxon>Streptophyta</taxon>
        <taxon>Embryophyta</taxon>
        <taxon>Bryophyta</taxon>
        <taxon>Bryophytina</taxon>
        <taxon>Bryopsida</taxon>
        <taxon>Dicranidae</taxon>
        <taxon>Pseudoditrichales</taxon>
        <taxon>Ditrichaceae</taxon>
        <taxon>Ceratodon</taxon>
    </lineage>
</organism>
<dbReference type="Gene3D" id="1.25.10.10">
    <property type="entry name" value="Leucine-rich Repeat Variant"/>
    <property type="match status" value="2"/>
</dbReference>